<evidence type="ECO:0000259" key="1">
    <source>
        <dbReference type="Pfam" id="PF01521"/>
    </source>
</evidence>
<dbReference type="InterPro" id="IPR000361">
    <property type="entry name" value="ATAP_core_dom"/>
</dbReference>
<dbReference type="AlphaFoldDB" id="A0A484F6Q7"/>
<dbReference type="Pfam" id="PF01521">
    <property type="entry name" value="Fe-S_biosyn"/>
    <property type="match status" value="1"/>
</dbReference>
<dbReference type="RefSeq" id="WP_133517340.1">
    <property type="nucleotide sequence ID" value="NZ_JAHDUW010000002.1"/>
</dbReference>
<evidence type="ECO:0000313" key="2">
    <source>
        <dbReference type="EMBL" id="TDQ69548.1"/>
    </source>
</evidence>
<comment type="caution">
    <text evidence="2">The sequence shown here is derived from an EMBL/GenBank/DDBJ whole genome shotgun (WGS) entry which is preliminary data.</text>
</comment>
<organism evidence="2 3">
    <name type="scientific">Methanimicrococcus blatticola</name>
    <dbReference type="NCBI Taxonomy" id="91560"/>
    <lineage>
        <taxon>Archaea</taxon>
        <taxon>Methanobacteriati</taxon>
        <taxon>Methanobacteriota</taxon>
        <taxon>Stenosarchaea group</taxon>
        <taxon>Methanomicrobia</taxon>
        <taxon>Methanosarcinales</taxon>
        <taxon>Methanosarcinaceae</taxon>
        <taxon>Methanimicrococcus</taxon>
    </lineage>
</organism>
<accession>A0A484F6Q7</accession>
<dbReference type="GO" id="GO:0051537">
    <property type="term" value="F:2 iron, 2 sulfur cluster binding"/>
    <property type="evidence" value="ECO:0007669"/>
    <property type="project" value="TreeGrafter"/>
</dbReference>
<proteinExistence type="predicted"/>
<dbReference type="NCBIfam" id="TIGR00049">
    <property type="entry name" value="iron-sulfur cluster assembly accessory protein"/>
    <property type="match status" value="1"/>
</dbReference>
<name>A0A484F6Q7_9EURY</name>
<sequence length="106" mass="11094">MLTITDAAVAALNDVLAEQNKKDHYLRVFIAGIGCGGPSFGLALEDKIGEADKTAEIGATKVIYDTELEKTVENLVIDYIDNEMGTGFVVEDPTAEACGGGCAGCH</sequence>
<dbReference type="Gene3D" id="2.60.300.12">
    <property type="entry name" value="HesB-like domain"/>
    <property type="match status" value="1"/>
</dbReference>
<keyword evidence="3" id="KW-1185">Reference proteome</keyword>
<dbReference type="InterPro" id="IPR016092">
    <property type="entry name" value="ATAP"/>
</dbReference>
<dbReference type="EMBL" id="SNYS01000007">
    <property type="protein sequence ID" value="TDQ69548.1"/>
    <property type="molecule type" value="Genomic_DNA"/>
</dbReference>
<dbReference type="InterPro" id="IPR035903">
    <property type="entry name" value="HesB-like_dom_sf"/>
</dbReference>
<protein>
    <submittedName>
        <fullName evidence="2">Iron-sulfur cluster assembly accessory protein</fullName>
    </submittedName>
</protein>
<dbReference type="PANTHER" id="PTHR43011">
    <property type="entry name" value="IRON-SULFUR CLUSTER ASSEMBLY 2 HOMOLOG, MITOCHONDRIAL"/>
    <property type="match status" value="1"/>
</dbReference>
<feature type="domain" description="Core" evidence="1">
    <location>
        <begin position="2"/>
        <end position="95"/>
    </location>
</feature>
<dbReference type="GO" id="GO:0016226">
    <property type="term" value="P:iron-sulfur cluster assembly"/>
    <property type="evidence" value="ECO:0007669"/>
    <property type="project" value="InterPro"/>
</dbReference>
<dbReference type="SUPFAM" id="SSF89360">
    <property type="entry name" value="HesB-like domain"/>
    <property type="match status" value="1"/>
</dbReference>
<dbReference type="PANTHER" id="PTHR43011:SF1">
    <property type="entry name" value="IRON-SULFUR CLUSTER ASSEMBLY 2 HOMOLOG, MITOCHONDRIAL"/>
    <property type="match status" value="1"/>
</dbReference>
<evidence type="ECO:0000313" key="3">
    <source>
        <dbReference type="Proteomes" id="UP000294855"/>
    </source>
</evidence>
<dbReference type="Proteomes" id="UP000294855">
    <property type="component" value="Unassembled WGS sequence"/>
</dbReference>
<dbReference type="GO" id="GO:0051539">
    <property type="term" value="F:4 iron, 4 sulfur cluster binding"/>
    <property type="evidence" value="ECO:0007669"/>
    <property type="project" value="TreeGrafter"/>
</dbReference>
<reference evidence="2 3" key="1">
    <citation type="submission" date="2019-03" db="EMBL/GenBank/DDBJ databases">
        <title>Genomic Encyclopedia of Type Strains, Phase IV (KMG-IV): sequencing the most valuable type-strain genomes for metagenomic binning, comparative biology and taxonomic classification.</title>
        <authorList>
            <person name="Goeker M."/>
        </authorList>
    </citation>
    <scope>NUCLEOTIDE SEQUENCE [LARGE SCALE GENOMIC DNA]</scope>
    <source>
        <strain evidence="2 3">DSM 13328</strain>
    </source>
</reference>
<dbReference type="GO" id="GO:0005506">
    <property type="term" value="F:iron ion binding"/>
    <property type="evidence" value="ECO:0007669"/>
    <property type="project" value="TreeGrafter"/>
</dbReference>
<dbReference type="OrthoDB" id="52656at2157"/>
<gene>
    <name evidence="2" type="ORF">C7391_0882</name>
</gene>